<evidence type="ECO:0000256" key="10">
    <source>
        <dbReference type="PIRNR" id="PIRNR017127"/>
    </source>
</evidence>
<keyword evidence="8" id="KW-0539">Nucleus</keyword>
<dbReference type="SUPFAM" id="SSF48371">
    <property type="entry name" value="ARM repeat"/>
    <property type="match status" value="1"/>
</dbReference>
<dbReference type="EMBL" id="CAUOFW020008835">
    <property type="protein sequence ID" value="CAK9184029.1"/>
    <property type="molecule type" value="Genomic_DNA"/>
</dbReference>
<dbReference type="GO" id="GO:0030261">
    <property type="term" value="P:chromosome condensation"/>
    <property type="evidence" value="ECO:0007669"/>
    <property type="project" value="UniProtKB-KW"/>
</dbReference>
<evidence type="ECO:0000256" key="3">
    <source>
        <dbReference type="ARBA" id="ARBA00009606"/>
    </source>
</evidence>
<dbReference type="InterPro" id="IPR032682">
    <property type="entry name" value="Cnd1_C"/>
</dbReference>
<keyword evidence="4" id="KW-0158">Chromosome</keyword>
<comment type="caution">
    <text evidence="14">The sequence shown here is derived from an EMBL/GenBank/DDBJ whole genome shotgun (WGS) entry which is preliminary data.</text>
</comment>
<dbReference type="InterPro" id="IPR016024">
    <property type="entry name" value="ARM-type_fold"/>
</dbReference>
<dbReference type="Gene3D" id="1.25.10.10">
    <property type="entry name" value="Leucine-rich Repeat Variant"/>
    <property type="match status" value="2"/>
</dbReference>
<keyword evidence="15" id="KW-1185">Reference proteome</keyword>
<keyword evidence="5 10" id="KW-0132">Cell division</keyword>
<evidence type="ECO:0000256" key="1">
    <source>
        <dbReference type="ARBA" id="ARBA00004123"/>
    </source>
</evidence>
<evidence type="ECO:0000256" key="5">
    <source>
        <dbReference type="ARBA" id="ARBA00022618"/>
    </source>
</evidence>
<feature type="region of interest" description="Disordered" evidence="11">
    <location>
        <begin position="1289"/>
        <end position="1358"/>
    </location>
</feature>
<dbReference type="PANTHER" id="PTHR14222:SF2">
    <property type="entry name" value="CONDENSIN COMPLEX SUBUNIT 1"/>
    <property type="match status" value="1"/>
</dbReference>
<evidence type="ECO:0000256" key="9">
    <source>
        <dbReference type="ARBA" id="ARBA00023306"/>
    </source>
</evidence>
<evidence type="ECO:0000313" key="14">
    <source>
        <dbReference type="EMBL" id="CAK9184029.1"/>
    </source>
</evidence>
<evidence type="ECO:0000256" key="6">
    <source>
        <dbReference type="ARBA" id="ARBA00022776"/>
    </source>
</evidence>
<proteinExistence type="inferred from homology"/>
<sequence length="1358" mass="150862">MAPHFIFPQNLHALEEDTGDNRLTVLGPTSISSLRSSELEEFVKGYTSNYMTELFCIKGQKAFPESGKPQNCSHTLYAFLPSSSKVSYLAFLFFQTGVSFDLSDKELFCVEDQDVFDRVYSLVKCFASLTPSCKLNLVESLRSNLSVLLPNVDSLLRVSQNKDDDESLVIDRVASHRNAFKIYTFFLVHIVLAEQSNTSSNKSAKVVASRQKKQPVHAWNWEPQRGRILNLIANSLEINLSLLFGSSNPDENYLSFIVKNAFSMCEDVTLLKDLDTKDALCRTIGTCATKYHYTTQSCASILHLIHKYDFVVTHLADAVAGAEKKYADGSLAISLIREIGRANPKDYVKDTVGAENIGRFLVELADRLPKLISTNIGLLVPHFGGESYKIRNALVGVLGKLVAKAFNDVEGEVSSKSIRLRTKQAMLEILLERCRDVSAYTRSRVLQVWAELCEEHSVSIGLWNEVAAVAAGRLEDKSAFVRKSALNLLIMMLQHNPFGPQLRIASFEATLEQYNKKLNELGPHTSSEGDMDGLSTDNDACNGDGEVDDVGAEGVSKEHHNSLSDSCLPYVEDGIGQKDSSVPDVGNLEQTRTLVASLEAGLRFSKCVSATMPNLVQLMASSSATDVENTILLLMRCRQFQIDGSEACLRKMLPLVFSQDKSIYEAVENAFVTIYVRKNPVETAKNLLNLAIDSNIGDLAALEFIVGALVSKGDITDSMISALWDFFCFHVSGTTAEQSRGALSVLCMAAKSYSGVLTSHLQDIIDIGFGRWAKVEPLLARTACVALQRLSDDDKKKLVSSNGSRIFGILESLVTGFGLQENIWYAAADRAIAAIYTIHPTPETLAAELVKRSLNYVFDRSGGDEFQNDIDFATSNALDTVQVTKLSRYLFVVSHVAMNQLIYIESCVRKIQRMNAKKEKMIAEGQNDHSNSTMPLDAQKNNSINAELGLAASADAILDTLSERAEKEIISGGSTGKNLIGHCAPFLSKLCRNFSLMQKYPELQASGMLALCRLMIIDADYCDANLQILFTVVESAQSEAVRSNCTIALGDLAVRFPNLLEPWTENMYARLRDPSVSVRKNAVLVLSHLILNDMMKVKGYINEMAMRLEDEDERISNLAKLFFNELSKKGSNPIYNLLPDILGKLCNQNLNSECFCNIMQFLIGSIKKDKQMEALVEKLCNRFCGVTDVRQWEYISYCLSQLAFTEKSMKKLMESFKTYEHVLSEDSVMDHFRSILNKGKKFAKPELKACIEEFEEKINKFHVEKKEQEFTAKNAQAHQQKIDSMESFTATKKDGEESAESEIAEDGEVTDQSSEEVTEFSHDSKDAKSVEGEECSHASSEVTEPEPCDGEVQSHRPR</sequence>
<comment type="function">
    <text evidence="10">Regulatory subunit of the condensin complex, a complex required for conversion of interphase chromatin into mitotic-like condense chromosomes. The condensin complex probably introduces positive supercoils into relaxed DNA in the presence of type I topoisomerases and converts nicked DNA into positive knotted forms in the presence of type II topoisomerases.</text>
</comment>
<dbReference type="GO" id="GO:0051301">
    <property type="term" value="P:cell division"/>
    <property type="evidence" value="ECO:0007669"/>
    <property type="project" value="UniProtKB-KW"/>
</dbReference>
<feature type="compositionally biased region" description="Basic and acidic residues" evidence="11">
    <location>
        <begin position="1319"/>
        <end position="1336"/>
    </location>
</feature>
<dbReference type="PANTHER" id="PTHR14222">
    <property type="entry name" value="CONDENSIN"/>
    <property type="match status" value="1"/>
</dbReference>
<keyword evidence="9 10" id="KW-0131">Cell cycle</keyword>
<evidence type="ECO:0000256" key="7">
    <source>
        <dbReference type="ARBA" id="ARBA00023067"/>
    </source>
</evidence>
<name>A0ABC8USM4_9AQUA</name>
<comment type="similarity">
    <text evidence="3 10">Belongs to the CND1 (condensin subunit 1) family.</text>
</comment>
<dbReference type="Proteomes" id="UP001642360">
    <property type="component" value="Unassembled WGS sequence"/>
</dbReference>
<feature type="domain" description="Condensin complex subunit 1 N-terminal" evidence="13">
    <location>
        <begin position="132"/>
        <end position="295"/>
    </location>
</feature>
<dbReference type="GO" id="GO:0005694">
    <property type="term" value="C:chromosome"/>
    <property type="evidence" value="ECO:0007669"/>
    <property type="project" value="UniProtKB-SubCell"/>
</dbReference>
<evidence type="ECO:0000259" key="12">
    <source>
        <dbReference type="Pfam" id="PF12717"/>
    </source>
</evidence>
<feature type="compositionally biased region" description="Acidic residues" evidence="11">
    <location>
        <begin position="1297"/>
        <end position="1318"/>
    </location>
</feature>
<reference evidence="14 15" key="1">
    <citation type="submission" date="2024-02" db="EMBL/GenBank/DDBJ databases">
        <authorList>
            <person name="Vignale AGUSTIN F."/>
            <person name="Sosa J E."/>
            <person name="Modenutti C."/>
        </authorList>
    </citation>
    <scope>NUCLEOTIDE SEQUENCE [LARGE SCALE GENOMIC DNA]</scope>
</reference>
<dbReference type="FunFam" id="1.25.10.10:FF:000378">
    <property type="entry name" value="Condensin complex subunit 1"/>
    <property type="match status" value="1"/>
</dbReference>
<dbReference type="InterPro" id="IPR007673">
    <property type="entry name" value="Condensin_cplx_su1"/>
</dbReference>
<dbReference type="GO" id="GO:0005634">
    <property type="term" value="C:nucleus"/>
    <property type="evidence" value="ECO:0007669"/>
    <property type="project" value="UniProtKB-SubCell"/>
</dbReference>
<evidence type="ECO:0000256" key="11">
    <source>
        <dbReference type="SAM" id="MobiDB-lite"/>
    </source>
</evidence>
<evidence type="ECO:0000256" key="8">
    <source>
        <dbReference type="ARBA" id="ARBA00023242"/>
    </source>
</evidence>
<dbReference type="InterPro" id="IPR011989">
    <property type="entry name" value="ARM-like"/>
</dbReference>
<evidence type="ECO:0000313" key="15">
    <source>
        <dbReference type="Proteomes" id="UP001642360"/>
    </source>
</evidence>
<feature type="region of interest" description="Disordered" evidence="11">
    <location>
        <begin position="520"/>
        <end position="563"/>
    </location>
</feature>
<dbReference type="Pfam" id="PF12717">
    <property type="entry name" value="Cnd1"/>
    <property type="match status" value="1"/>
</dbReference>
<dbReference type="Pfam" id="PF12922">
    <property type="entry name" value="Cnd1_N"/>
    <property type="match status" value="1"/>
</dbReference>
<dbReference type="InterPro" id="IPR024324">
    <property type="entry name" value="Condensin_cplx_su1_N"/>
</dbReference>
<gene>
    <name evidence="14" type="ORF">ILEXP_LOCUS54327</name>
</gene>
<dbReference type="PIRSF" id="PIRSF017127">
    <property type="entry name" value="Condensin_D2"/>
    <property type="match status" value="1"/>
</dbReference>
<keyword evidence="7 10" id="KW-0226">DNA condensation</keyword>
<protein>
    <recommendedName>
        <fullName evidence="10">Condensin-1 complex subunit CAP-D2</fullName>
    </recommendedName>
</protein>
<evidence type="ECO:0000256" key="4">
    <source>
        <dbReference type="ARBA" id="ARBA00022454"/>
    </source>
</evidence>
<feature type="domain" description="Condensin complex subunit 1 C-terminal" evidence="12">
    <location>
        <begin position="1041"/>
        <end position="1200"/>
    </location>
</feature>
<evidence type="ECO:0000256" key="2">
    <source>
        <dbReference type="ARBA" id="ARBA00004286"/>
    </source>
</evidence>
<accession>A0ABC8USM4</accession>
<organism evidence="14 15">
    <name type="scientific">Ilex paraguariensis</name>
    <name type="common">yerba mate</name>
    <dbReference type="NCBI Taxonomy" id="185542"/>
    <lineage>
        <taxon>Eukaryota</taxon>
        <taxon>Viridiplantae</taxon>
        <taxon>Streptophyta</taxon>
        <taxon>Embryophyta</taxon>
        <taxon>Tracheophyta</taxon>
        <taxon>Spermatophyta</taxon>
        <taxon>Magnoliopsida</taxon>
        <taxon>eudicotyledons</taxon>
        <taxon>Gunneridae</taxon>
        <taxon>Pentapetalae</taxon>
        <taxon>asterids</taxon>
        <taxon>campanulids</taxon>
        <taxon>Aquifoliales</taxon>
        <taxon>Aquifoliaceae</taxon>
        <taxon>Ilex</taxon>
    </lineage>
</organism>
<comment type="subcellular location">
    <subcellularLocation>
        <location evidence="2">Chromosome</location>
    </subcellularLocation>
    <subcellularLocation>
        <location evidence="1">Nucleus</location>
    </subcellularLocation>
</comment>
<evidence type="ECO:0000259" key="13">
    <source>
        <dbReference type="Pfam" id="PF12922"/>
    </source>
</evidence>
<dbReference type="FunFam" id="1.25.10.10:FF:000403">
    <property type="entry name" value="Condensin complex subunit 1"/>
    <property type="match status" value="1"/>
</dbReference>
<dbReference type="InterPro" id="IPR026971">
    <property type="entry name" value="CND1/NCAPD3"/>
</dbReference>
<keyword evidence="6 10" id="KW-0498">Mitosis</keyword>